<gene>
    <name evidence="1" type="ORF">SDC9_122927</name>
</gene>
<protein>
    <submittedName>
        <fullName evidence="1">Uncharacterized protein</fullName>
    </submittedName>
</protein>
<dbReference type="AlphaFoldDB" id="A0A645CGE8"/>
<name>A0A645CGE8_9ZZZZ</name>
<accession>A0A645CGE8</accession>
<reference evidence="1" key="1">
    <citation type="submission" date="2019-08" db="EMBL/GenBank/DDBJ databases">
        <authorList>
            <person name="Kucharzyk K."/>
            <person name="Murdoch R.W."/>
            <person name="Higgins S."/>
            <person name="Loffler F."/>
        </authorList>
    </citation>
    <scope>NUCLEOTIDE SEQUENCE</scope>
</reference>
<dbReference type="EMBL" id="VSSQ01026961">
    <property type="protein sequence ID" value="MPM75932.1"/>
    <property type="molecule type" value="Genomic_DNA"/>
</dbReference>
<comment type="caution">
    <text evidence="1">The sequence shown here is derived from an EMBL/GenBank/DDBJ whole genome shotgun (WGS) entry which is preliminary data.</text>
</comment>
<proteinExistence type="predicted"/>
<sequence length="280" mass="30187">MLDGISGVVLQPRVVNLLYRRMALQPAGDGLRVGGMPVHAHAQRFNAAQHEEGVKRPQDPAGGVLQKVKPVGQRLVFHNYKAGNYVAVSAEILRAAVNHNIRAERKRPLQIGRHKGVIHNHQLPMLMGKPGDCGNVGYGQKRVCRAFDQDGFYIGRQLFRESGQVGGVDNFIGNAEVFKNLVQHPEGSAVDIAGQKQLIPLLKKAQHRGNGRHAGGKGQTVGAFLQIGQELFKGRAGGVARSGVFPDRGFPQPRLPIGRGLINRNIDGPGCGVPVNSTVD</sequence>
<evidence type="ECO:0000313" key="1">
    <source>
        <dbReference type="EMBL" id="MPM75932.1"/>
    </source>
</evidence>
<organism evidence="1">
    <name type="scientific">bioreactor metagenome</name>
    <dbReference type="NCBI Taxonomy" id="1076179"/>
    <lineage>
        <taxon>unclassified sequences</taxon>
        <taxon>metagenomes</taxon>
        <taxon>ecological metagenomes</taxon>
    </lineage>
</organism>